<reference evidence="3 4" key="1">
    <citation type="journal article" date="2012" name="J. Bacteriol.">
        <title>Genome sequence of proteorhodopsin-containing sea ice bacterium Glaciecola punicea ACAM 611T.</title>
        <authorList>
            <person name="Qin Q.-L."/>
            <person name="Xie B.-B."/>
            <person name="Shu Y.-L."/>
            <person name="Rong J.-C."/>
            <person name="Zhao D.-L."/>
            <person name="Zhang X.-Y."/>
            <person name="Chen X.-L."/>
            <person name="Zhou B.-C."/>
            <person name="Zhanga Y.-Z."/>
        </authorList>
    </citation>
    <scope>NUCLEOTIDE SEQUENCE [LARGE SCALE GENOMIC DNA]</scope>
    <source>
        <strain evidence="3 4">ACAM 611</strain>
    </source>
</reference>
<feature type="region of interest" description="Disordered" evidence="1">
    <location>
        <begin position="207"/>
        <end position="251"/>
    </location>
</feature>
<evidence type="ECO:0000256" key="2">
    <source>
        <dbReference type="SAM" id="SignalP"/>
    </source>
</evidence>
<dbReference type="RefSeq" id="WP_006003158.1">
    <property type="nucleotide sequence ID" value="NZ_BAET01000007.1"/>
</dbReference>
<evidence type="ECO:0000313" key="3">
    <source>
        <dbReference type="EMBL" id="GAB54699.1"/>
    </source>
</evidence>
<feature type="chain" id="PRO_5003598685" evidence="2">
    <location>
        <begin position="21"/>
        <end position="251"/>
    </location>
</feature>
<evidence type="ECO:0000313" key="4">
    <source>
        <dbReference type="Proteomes" id="UP000053586"/>
    </source>
</evidence>
<keyword evidence="3" id="KW-0449">Lipoprotein</keyword>
<dbReference type="EMBL" id="BAET01000007">
    <property type="protein sequence ID" value="GAB54699.1"/>
    <property type="molecule type" value="Genomic_DNA"/>
</dbReference>
<accession>H5T8S2</accession>
<dbReference type="InterPro" id="IPR004658">
    <property type="entry name" value="OMP_Slp"/>
</dbReference>
<evidence type="ECO:0000256" key="1">
    <source>
        <dbReference type="SAM" id="MobiDB-lite"/>
    </source>
</evidence>
<feature type="compositionally biased region" description="Basic and acidic residues" evidence="1">
    <location>
        <begin position="242"/>
        <end position="251"/>
    </location>
</feature>
<dbReference type="Pfam" id="PF03843">
    <property type="entry name" value="Slp"/>
    <property type="match status" value="1"/>
</dbReference>
<dbReference type="NCBIfam" id="TIGR00752">
    <property type="entry name" value="slp"/>
    <property type="match status" value="1"/>
</dbReference>
<protein>
    <submittedName>
        <fullName evidence="3">Outer membrane lipoprotein</fullName>
    </submittedName>
</protein>
<dbReference type="PROSITE" id="PS51257">
    <property type="entry name" value="PROKAR_LIPOPROTEIN"/>
    <property type="match status" value="1"/>
</dbReference>
<sequence>MSAIKSIKLIMLVAALSALAGCATVPNSITVAENTKLISFDDVSNDIANIQPDAAISLSSIDGKARWGGKIVSVVNKKDVSEIEVVFFPEDRQGKPKTGLPSTGRFKAIVAGFVDPLVFEKGRLITVVGDVSENVEGIIGEQRYMYPTLEAKGYYMWKETTDVNVEIDSFAFSPFIYGAGFHRGFFNPWYNPWMLQRQRGRARIERFNGHSQGSKVRRTKPASSSVIQSKPRRTTSTLQTRQTDRRPKPQQ</sequence>
<keyword evidence="2" id="KW-0732">Signal</keyword>
<keyword evidence="4" id="KW-1185">Reference proteome</keyword>
<dbReference type="STRING" id="56804.BAE46_07775"/>
<dbReference type="PANTHER" id="PTHR37530">
    <property type="entry name" value="OUTER MEMBRANE PROTEIN SLP"/>
    <property type="match status" value="1"/>
</dbReference>
<dbReference type="Proteomes" id="UP000053586">
    <property type="component" value="Unassembled WGS sequence"/>
</dbReference>
<dbReference type="GO" id="GO:0019867">
    <property type="term" value="C:outer membrane"/>
    <property type="evidence" value="ECO:0007669"/>
    <property type="project" value="InterPro"/>
</dbReference>
<feature type="signal peptide" evidence="2">
    <location>
        <begin position="1"/>
        <end position="20"/>
    </location>
</feature>
<organism evidence="3 4">
    <name type="scientific">Glaciecola punicea ACAM 611</name>
    <dbReference type="NCBI Taxonomy" id="1121923"/>
    <lineage>
        <taxon>Bacteria</taxon>
        <taxon>Pseudomonadati</taxon>
        <taxon>Pseudomonadota</taxon>
        <taxon>Gammaproteobacteria</taxon>
        <taxon>Alteromonadales</taxon>
        <taxon>Alteromonadaceae</taxon>
        <taxon>Glaciecola</taxon>
    </lineage>
</organism>
<comment type="caution">
    <text evidence="3">The sequence shown here is derived from an EMBL/GenBank/DDBJ whole genome shotgun (WGS) entry which is preliminary data.</text>
</comment>
<dbReference type="AlphaFoldDB" id="H5T8S2"/>
<name>H5T8S2_9ALTE</name>
<proteinExistence type="predicted"/>
<dbReference type="OrthoDB" id="5295757at2"/>
<dbReference type="PANTHER" id="PTHR37530:SF1">
    <property type="entry name" value="OUTER MEMBRANE PROTEIN SLP"/>
    <property type="match status" value="1"/>
</dbReference>
<reference evidence="3 4" key="2">
    <citation type="journal article" date="2017" name="Antonie Van Leeuwenhoek">
        <title>Rhizobium rhizosphaerae sp. nov., a novel species isolated from rice rhizosphere.</title>
        <authorList>
            <person name="Zhao J.J."/>
            <person name="Zhang J."/>
            <person name="Zhang R.J."/>
            <person name="Zhang C.W."/>
            <person name="Yin H.Q."/>
            <person name="Zhang X.X."/>
        </authorList>
    </citation>
    <scope>NUCLEOTIDE SEQUENCE [LARGE SCALE GENOMIC DNA]</scope>
    <source>
        <strain evidence="3 4">ACAM 611</strain>
    </source>
</reference>
<gene>
    <name evidence="3" type="primary">slp</name>
    <name evidence="3" type="ORF">GPUN_0555</name>
</gene>
<dbReference type="eggNOG" id="COG3065">
    <property type="taxonomic scope" value="Bacteria"/>
</dbReference>